<proteinExistence type="predicted"/>
<keyword evidence="3" id="KW-1185">Reference proteome</keyword>
<protein>
    <submittedName>
        <fullName evidence="2">Uncharacterized protein</fullName>
    </submittedName>
</protein>
<feature type="region of interest" description="Disordered" evidence="1">
    <location>
        <begin position="24"/>
        <end position="61"/>
    </location>
</feature>
<organism evidence="2 3">
    <name type="scientific">Spirosoma utsteinense</name>
    <dbReference type="NCBI Taxonomy" id="2585773"/>
    <lineage>
        <taxon>Bacteria</taxon>
        <taxon>Pseudomonadati</taxon>
        <taxon>Bacteroidota</taxon>
        <taxon>Cytophagia</taxon>
        <taxon>Cytophagales</taxon>
        <taxon>Cytophagaceae</taxon>
        <taxon>Spirosoma</taxon>
    </lineage>
</organism>
<dbReference type="EMBL" id="VFIA01000021">
    <property type="protein sequence ID" value="MBC3792942.1"/>
    <property type="molecule type" value="Genomic_DNA"/>
</dbReference>
<accession>A0ABR6WAH7</accession>
<evidence type="ECO:0000313" key="2">
    <source>
        <dbReference type="EMBL" id="MBC3792942.1"/>
    </source>
</evidence>
<evidence type="ECO:0000256" key="1">
    <source>
        <dbReference type="SAM" id="MobiDB-lite"/>
    </source>
</evidence>
<dbReference type="RefSeq" id="WP_186738695.1">
    <property type="nucleotide sequence ID" value="NZ_VFIA01000021.1"/>
</dbReference>
<name>A0ABR6WAH7_9BACT</name>
<dbReference type="Proteomes" id="UP000700732">
    <property type="component" value="Unassembled WGS sequence"/>
</dbReference>
<gene>
    <name evidence="2" type="ORF">FH603_3457</name>
</gene>
<reference evidence="2 3" key="1">
    <citation type="submission" date="2019-06" db="EMBL/GenBank/DDBJ databases">
        <title>Spirosoma utsteinense sp. nov. isolated from Antarctic ice-free soils.</title>
        <authorList>
            <person name="Tahon G."/>
        </authorList>
    </citation>
    <scope>NUCLEOTIDE SEQUENCE [LARGE SCALE GENOMIC DNA]</scope>
    <source>
        <strain evidence="2 3">LMG 31447</strain>
    </source>
</reference>
<evidence type="ECO:0000313" key="3">
    <source>
        <dbReference type="Proteomes" id="UP000700732"/>
    </source>
</evidence>
<sequence>MATLVKRAFQVLLEKVQVYEQQRRDHRNTLRRDRYRAKKRAGGTTHPVLTKPEQTRKGRSI</sequence>
<comment type="caution">
    <text evidence="2">The sequence shown here is derived from an EMBL/GenBank/DDBJ whole genome shotgun (WGS) entry which is preliminary data.</text>
</comment>